<keyword evidence="1" id="KW-0472">Membrane</keyword>
<dbReference type="HOGENOM" id="CLU_801069_0_0_7"/>
<evidence type="ECO:0000256" key="1">
    <source>
        <dbReference type="SAM" id="Phobius"/>
    </source>
</evidence>
<feature type="transmembrane region" description="Helical" evidence="1">
    <location>
        <begin position="12"/>
        <end position="29"/>
    </location>
</feature>
<organism evidence="2 3">
    <name type="scientific">Syntrophobacter fumaroxidans (strain DSM 10017 / MPOB)</name>
    <dbReference type="NCBI Taxonomy" id="335543"/>
    <lineage>
        <taxon>Bacteria</taxon>
        <taxon>Pseudomonadati</taxon>
        <taxon>Thermodesulfobacteriota</taxon>
        <taxon>Syntrophobacteria</taxon>
        <taxon>Syntrophobacterales</taxon>
        <taxon>Syntrophobacteraceae</taxon>
        <taxon>Syntrophobacter</taxon>
    </lineage>
</organism>
<dbReference type="Proteomes" id="UP000001784">
    <property type="component" value="Chromosome"/>
</dbReference>
<gene>
    <name evidence="2" type="ordered locus">Sfum_1331</name>
</gene>
<keyword evidence="1" id="KW-1133">Transmembrane helix</keyword>
<dbReference type="eggNOG" id="ENOG5032V4M">
    <property type="taxonomic scope" value="Bacteria"/>
</dbReference>
<dbReference type="InterPro" id="IPR046534">
    <property type="entry name" value="DUF6599"/>
</dbReference>
<dbReference type="OrthoDB" id="282746at2"/>
<evidence type="ECO:0000313" key="2">
    <source>
        <dbReference type="EMBL" id="ABK17022.1"/>
    </source>
</evidence>
<dbReference type="RefSeq" id="WP_011698193.1">
    <property type="nucleotide sequence ID" value="NC_008554.1"/>
</dbReference>
<name>A0LHX0_SYNFM</name>
<evidence type="ECO:0000313" key="3">
    <source>
        <dbReference type="Proteomes" id="UP000001784"/>
    </source>
</evidence>
<keyword evidence="3" id="KW-1185">Reference proteome</keyword>
<proteinExistence type="predicted"/>
<accession>A0LHX0</accession>
<dbReference type="STRING" id="335543.Sfum_1331"/>
<keyword evidence="1" id="KW-0812">Transmembrane</keyword>
<protein>
    <submittedName>
        <fullName evidence="2">Uncharacterized protein</fullName>
    </submittedName>
</protein>
<dbReference type="Pfam" id="PF20244">
    <property type="entry name" value="DUF6599"/>
    <property type="match status" value="1"/>
</dbReference>
<dbReference type="InParanoid" id="A0LHX0"/>
<reference evidence="2 3" key="1">
    <citation type="submission" date="2006-10" db="EMBL/GenBank/DDBJ databases">
        <title>Complete sequence of Syntrophobacter fumaroxidans MPOB.</title>
        <authorList>
            <consortium name="US DOE Joint Genome Institute"/>
            <person name="Copeland A."/>
            <person name="Lucas S."/>
            <person name="Lapidus A."/>
            <person name="Barry K."/>
            <person name="Detter J.C."/>
            <person name="Glavina del Rio T."/>
            <person name="Hammon N."/>
            <person name="Israni S."/>
            <person name="Pitluck S."/>
            <person name="Goltsman E.G."/>
            <person name="Martinez M."/>
            <person name="Schmutz J."/>
            <person name="Larimer F."/>
            <person name="Land M."/>
            <person name="Hauser L."/>
            <person name="Kyrpides N."/>
            <person name="Kim E."/>
            <person name="Boone D.R."/>
            <person name="Brockman F."/>
            <person name="Culley D."/>
            <person name="Ferry J."/>
            <person name="Gunsalus R."/>
            <person name="McInerney M.J."/>
            <person name="Morrison M."/>
            <person name="Plugge C."/>
            <person name="Rohlin L."/>
            <person name="Scholten J."/>
            <person name="Sieber J."/>
            <person name="Stams A.J.M."/>
            <person name="Worm P."/>
            <person name="Henstra A.M."/>
            <person name="Richardson P."/>
        </authorList>
    </citation>
    <scope>NUCLEOTIDE SEQUENCE [LARGE SCALE GENOMIC DNA]</scope>
    <source>
        <strain evidence="3">DSM 10017 / MPOB</strain>
    </source>
</reference>
<sequence length="327" mass="35433">MDSRPARTETYVGLVILFTLAVIAAGIFLKQFHYDAALFAPAVPETGSAPASSAGSSDGPDLSDYATAGLSPMSGVEVFGPETLSEKIDGKAEMYLSAGFKELRCRRFGRSDRPNEWLELFVYDMDNPRNAFAVFSLQKRADAEELSIVRFSYRTSNALYLVHGRHYVEIVASVESMAEDVLAVGLKFIQTMPAEGANVGEIGLFPPEGLDPSSVALHVSDVFGFSELDNTFTASYNVDGVTVTAFLSRRKSPEDAARMAEAYRRFLVENGATVTDANLGIEGARVLKVFDTFEVVFSKGSFLAGVHEADDGDVAGRLAVRLHQGIR</sequence>
<dbReference type="KEGG" id="sfu:Sfum_1331"/>
<dbReference type="AlphaFoldDB" id="A0LHX0"/>
<dbReference type="EMBL" id="CP000478">
    <property type="protein sequence ID" value="ABK17022.1"/>
    <property type="molecule type" value="Genomic_DNA"/>
</dbReference>